<evidence type="ECO:0000313" key="2">
    <source>
        <dbReference type="EMBL" id="GGB03871.1"/>
    </source>
</evidence>
<dbReference type="RefSeq" id="WP_188932859.1">
    <property type="nucleotide sequence ID" value="NZ_BMJC01000003.1"/>
</dbReference>
<name>A0A8J2XTJ1_9BACT</name>
<dbReference type="AlphaFoldDB" id="A0A8J2XTJ1"/>
<dbReference type="CDD" id="cd02042">
    <property type="entry name" value="ParAB_family"/>
    <property type="match status" value="1"/>
</dbReference>
<evidence type="ECO:0000259" key="1">
    <source>
        <dbReference type="Pfam" id="PF13614"/>
    </source>
</evidence>
<gene>
    <name evidence="2" type="ORF">GCM10011511_29010</name>
</gene>
<dbReference type="PANTHER" id="PTHR13696:SF99">
    <property type="entry name" value="COBYRINIC ACID AC-DIAMIDE SYNTHASE"/>
    <property type="match status" value="1"/>
</dbReference>
<dbReference type="InterPro" id="IPR025669">
    <property type="entry name" value="AAA_dom"/>
</dbReference>
<reference evidence="2" key="2">
    <citation type="submission" date="2020-09" db="EMBL/GenBank/DDBJ databases">
        <authorList>
            <person name="Sun Q."/>
            <person name="Zhou Y."/>
        </authorList>
    </citation>
    <scope>NUCLEOTIDE SEQUENCE</scope>
    <source>
        <strain evidence="2">CGMCC 1.15448</strain>
    </source>
</reference>
<dbReference type="PANTHER" id="PTHR13696">
    <property type="entry name" value="P-LOOP CONTAINING NUCLEOSIDE TRIPHOSPHATE HYDROLASE"/>
    <property type="match status" value="1"/>
</dbReference>
<accession>A0A8J2XTJ1</accession>
<organism evidence="2 3">
    <name type="scientific">Puia dinghuensis</name>
    <dbReference type="NCBI Taxonomy" id="1792502"/>
    <lineage>
        <taxon>Bacteria</taxon>
        <taxon>Pseudomonadati</taxon>
        <taxon>Bacteroidota</taxon>
        <taxon>Chitinophagia</taxon>
        <taxon>Chitinophagales</taxon>
        <taxon>Chitinophagaceae</taxon>
        <taxon>Puia</taxon>
    </lineage>
</organism>
<dbReference type="SUPFAM" id="SSF52540">
    <property type="entry name" value="P-loop containing nucleoside triphosphate hydrolases"/>
    <property type="match status" value="1"/>
</dbReference>
<protein>
    <recommendedName>
        <fullName evidence="1">AAA domain-containing protein</fullName>
    </recommendedName>
</protein>
<sequence>MSVISIAIQKGGSGKTTTALNLGAALSQEGKKVLLIDADPQANLSQSLGIEDEPQFNLYSELKKDILQEGGDLSKAIVHTAAGIDVIPASIDLAIVELEMAGLMGREYLISDLLKPLVDEYDYIFIDCPHAISLLTVNALVASDYVMLPLPGEFLPLKGVYGFMRQFEIIRKKLNPRLELLGMVMTKYDERKSMNVGVKKQLEEKFDGKVFHTVIRTNIQLAKAQEAGKDIFSYDRSANGAKDYRQLAGELMERSYSERMATEQEYAHV</sequence>
<comment type="caution">
    <text evidence="2">The sequence shown here is derived from an EMBL/GenBank/DDBJ whole genome shotgun (WGS) entry which is preliminary data.</text>
</comment>
<dbReference type="FunFam" id="3.40.50.300:FF:000285">
    <property type="entry name" value="Sporulation initiation inhibitor Soj"/>
    <property type="match status" value="1"/>
</dbReference>
<reference evidence="2" key="1">
    <citation type="journal article" date="2014" name="Int. J. Syst. Evol. Microbiol.">
        <title>Complete genome sequence of Corynebacterium casei LMG S-19264T (=DSM 44701T), isolated from a smear-ripened cheese.</title>
        <authorList>
            <consortium name="US DOE Joint Genome Institute (JGI-PGF)"/>
            <person name="Walter F."/>
            <person name="Albersmeier A."/>
            <person name="Kalinowski J."/>
            <person name="Ruckert C."/>
        </authorList>
    </citation>
    <scope>NUCLEOTIDE SEQUENCE</scope>
    <source>
        <strain evidence="2">CGMCC 1.15448</strain>
    </source>
</reference>
<keyword evidence="3" id="KW-1185">Reference proteome</keyword>
<feature type="domain" description="AAA" evidence="1">
    <location>
        <begin position="1"/>
        <end position="179"/>
    </location>
</feature>
<dbReference type="Pfam" id="PF13614">
    <property type="entry name" value="AAA_31"/>
    <property type="match status" value="1"/>
</dbReference>
<dbReference type="Gene3D" id="3.40.50.300">
    <property type="entry name" value="P-loop containing nucleotide triphosphate hydrolases"/>
    <property type="match status" value="1"/>
</dbReference>
<dbReference type="InterPro" id="IPR050678">
    <property type="entry name" value="DNA_Partitioning_ATPase"/>
</dbReference>
<proteinExistence type="predicted"/>
<dbReference type="EMBL" id="BMJC01000003">
    <property type="protein sequence ID" value="GGB03871.1"/>
    <property type="molecule type" value="Genomic_DNA"/>
</dbReference>
<dbReference type="Proteomes" id="UP000607559">
    <property type="component" value="Unassembled WGS sequence"/>
</dbReference>
<evidence type="ECO:0000313" key="3">
    <source>
        <dbReference type="Proteomes" id="UP000607559"/>
    </source>
</evidence>
<dbReference type="InterPro" id="IPR027417">
    <property type="entry name" value="P-loop_NTPase"/>
</dbReference>